<dbReference type="GO" id="GO:0004156">
    <property type="term" value="F:dihydropteroate synthase activity"/>
    <property type="evidence" value="ECO:0007669"/>
    <property type="project" value="UniProtKB-EC"/>
</dbReference>
<accession>A0A2N6VMP5</accession>
<dbReference type="InterPro" id="IPR045031">
    <property type="entry name" value="DHP_synth-like"/>
</dbReference>
<dbReference type="InterPro" id="IPR000489">
    <property type="entry name" value="Pterin-binding_dom"/>
</dbReference>
<evidence type="ECO:0000313" key="13">
    <source>
        <dbReference type="Proteomes" id="UP000235598"/>
    </source>
</evidence>
<evidence type="ECO:0000256" key="9">
    <source>
        <dbReference type="ARBA" id="ARBA00022909"/>
    </source>
</evidence>
<organism evidence="12 13">
    <name type="scientific">Brevibacterium paucivorans</name>
    <dbReference type="NCBI Taxonomy" id="170994"/>
    <lineage>
        <taxon>Bacteria</taxon>
        <taxon>Bacillati</taxon>
        <taxon>Actinomycetota</taxon>
        <taxon>Actinomycetes</taxon>
        <taxon>Micrococcales</taxon>
        <taxon>Brevibacteriaceae</taxon>
        <taxon>Brevibacterium</taxon>
    </lineage>
</organism>
<comment type="cofactor">
    <cofactor evidence="2 10">
        <name>Mg(2+)</name>
        <dbReference type="ChEBI" id="CHEBI:18420"/>
    </cofactor>
</comment>
<dbReference type="Proteomes" id="UP000235598">
    <property type="component" value="Unassembled WGS sequence"/>
</dbReference>
<keyword evidence="7 10" id="KW-0479">Metal-binding</keyword>
<dbReference type="InterPro" id="IPR006390">
    <property type="entry name" value="DHP_synth_dom"/>
</dbReference>
<comment type="pathway">
    <text evidence="3 10">Cofactor biosynthesis; tetrahydrofolate biosynthesis; 7,8-dihydrofolate from 2-amino-4-hydroxy-6-hydroxymethyl-7,8-dihydropteridine diphosphate and 4-aminobenzoate: step 1/2.</text>
</comment>
<dbReference type="UniPathway" id="UPA00077">
    <property type="reaction ID" value="UER00156"/>
</dbReference>
<evidence type="ECO:0000256" key="2">
    <source>
        <dbReference type="ARBA" id="ARBA00001946"/>
    </source>
</evidence>
<dbReference type="NCBIfam" id="TIGR01496">
    <property type="entry name" value="DHPS"/>
    <property type="match status" value="1"/>
</dbReference>
<dbReference type="CDD" id="cd00739">
    <property type="entry name" value="DHPS"/>
    <property type="match status" value="1"/>
</dbReference>
<dbReference type="EMBL" id="PNHK01000002">
    <property type="protein sequence ID" value="PMD05422.1"/>
    <property type="molecule type" value="Genomic_DNA"/>
</dbReference>
<evidence type="ECO:0000256" key="4">
    <source>
        <dbReference type="ARBA" id="ARBA00009503"/>
    </source>
</evidence>
<feature type="domain" description="Pterin-binding" evidence="11">
    <location>
        <begin position="1"/>
        <end position="258"/>
    </location>
</feature>
<dbReference type="GO" id="GO:0046654">
    <property type="term" value="P:tetrahydrofolate biosynthetic process"/>
    <property type="evidence" value="ECO:0007669"/>
    <property type="project" value="UniProtKB-UniPathway"/>
</dbReference>
<dbReference type="PANTHER" id="PTHR20941">
    <property type="entry name" value="FOLATE SYNTHESIS PROTEINS"/>
    <property type="match status" value="1"/>
</dbReference>
<evidence type="ECO:0000256" key="10">
    <source>
        <dbReference type="RuleBase" id="RU361205"/>
    </source>
</evidence>
<dbReference type="Gene3D" id="3.20.20.20">
    <property type="entry name" value="Dihydropteroate synthase-like"/>
    <property type="match status" value="1"/>
</dbReference>
<comment type="caution">
    <text evidence="12">The sequence shown here is derived from an EMBL/GenBank/DDBJ whole genome shotgun (WGS) entry which is preliminary data.</text>
</comment>
<comment type="similarity">
    <text evidence="4 10">Belongs to the DHPS family.</text>
</comment>
<reference evidence="12 13" key="1">
    <citation type="submission" date="2017-09" db="EMBL/GenBank/DDBJ databases">
        <title>Bacterial strain isolated from the female urinary microbiota.</title>
        <authorList>
            <person name="Thomas-White K."/>
            <person name="Kumar N."/>
            <person name="Forster S."/>
            <person name="Putonti C."/>
            <person name="Lawley T."/>
            <person name="Wolfe A.J."/>
        </authorList>
    </citation>
    <scope>NUCLEOTIDE SEQUENCE [LARGE SCALE GENOMIC DNA]</scope>
    <source>
        <strain evidence="12 13">UMB1301</strain>
    </source>
</reference>
<name>A0A2N6VMP5_9MICO</name>
<gene>
    <name evidence="12" type="primary">folP</name>
    <name evidence="12" type="ORF">CJ199_05235</name>
</gene>
<evidence type="ECO:0000256" key="7">
    <source>
        <dbReference type="ARBA" id="ARBA00022723"/>
    </source>
</evidence>
<comment type="function">
    <text evidence="10">Catalyzes the condensation of para-aminobenzoate (pABA) with 6-hydroxymethyl-7,8-dihydropterin diphosphate (DHPt-PP) to form 7,8-dihydropteroate (H2Pte), the immediate precursor of folate derivatives.</text>
</comment>
<comment type="catalytic activity">
    <reaction evidence="1">
        <text>(7,8-dihydropterin-6-yl)methyl diphosphate + 4-aminobenzoate = 7,8-dihydropteroate + diphosphate</text>
        <dbReference type="Rhea" id="RHEA:19949"/>
        <dbReference type="ChEBI" id="CHEBI:17836"/>
        <dbReference type="ChEBI" id="CHEBI:17839"/>
        <dbReference type="ChEBI" id="CHEBI:33019"/>
        <dbReference type="ChEBI" id="CHEBI:72950"/>
        <dbReference type="EC" id="2.5.1.15"/>
    </reaction>
</comment>
<evidence type="ECO:0000313" key="12">
    <source>
        <dbReference type="EMBL" id="PMD05422.1"/>
    </source>
</evidence>
<sequence>MKIMGILNVTPDSFSDGGRYFDTTSALDHAHQMVQDGAHIIDVGGESTRPGSARVGEEEEQRRVLPVVTELAKQGIAVSVDTMNASTMRACLEVGARYINDVSAGQMDPDMLRLAAETHSEIILMHWRGLLSDAGAVFHYDNVVEEVRAELIQRVDAAVDAGVNPGRIIVDPGLGFSKNAQHNWTLMSHLDRLVSIGPRLLVAGSRKRFLSSHLEETGAEVDERNLDTATSALTALACHARAWGVRVHDVRTSAVVASVTERVLHG</sequence>
<dbReference type="PROSITE" id="PS00793">
    <property type="entry name" value="DHPS_2"/>
    <property type="match status" value="1"/>
</dbReference>
<dbReference type="PROSITE" id="PS00792">
    <property type="entry name" value="DHPS_1"/>
    <property type="match status" value="1"/>
</dbReference>
<dbReference type="Pfam" id="PF00809">
    <property type="entry name" value="Pterin_bind"/>
    <property type="match status" value="1"/>
</dbReference>
<evidence type="ECO:0000256" key="6">
    <source>
        <dbReference type="ARBA" id="ARBA00022679"/>
    </source>
</evidence>
<dbReference type="EC" id="2.5.1.15" evidence="5 10"/>
<dbReference type="InterPro" id="IPR011005">
    <property type="entry name" value="Dihydropteroate_synth-like_sf"/>
</dbReference>
<evidence type="ECO:0000256" key="5">
    <source>
        <dbReference type="ARBA" id="ARBA00012458"/>
    </source>
</evidence>
<dbReference type="AlphaFoldDB" id="A0A2N6VMP5"/>
<dbReference type="PANTHER" id="PTHR20941:SF1">
    <property type="entry name" value="FOLIC ACID SYNTHESIS PROTEIN FOL1"/>
    <property type="match status" value="1"/>
</dbReference>
<evidence type="ECO:0000256" key="8">
    <source>
        <dbReference type="ARBA" id="ARBA00022842"/>
    </source>
</evidence>
<dbReference type="SUPFAM" id="SSF51717">
    <property type="entry name" value="Dihydropteroate synthetase-like"/>
    <property type="match status" value="1"/>
</dbReference>
<evidence type="ECO:0000259" key="11">
    <source>
        <dbReference type="PROSITE" id="PS50972"/>
    </source>
</evidence>
<evidence type="ECO:0000256" key="1">
    <source>
        <dbReference type="ARBA" id="ARBA00000012"/>
    </source>
</evidence>
<dbReference type="GO" id="GO:0046656">
    <property type="term" value="P:folic acid biosynthetic process"/>
    <property type="evidence" value="ECO:0007669"/>
    <property type="project" value="UniProtKB-KW"/>
</dbReference>
<keyword evidence="9 10" id="KW-0289">Folate biosynthesis</keyword>
<protein>
    <recommendedName>
        <fullName evidence="5 10">Dihydropteroate synthase</fullName>
        <shortName evidence="10">DHPS</shortName>
        <ecNumber evidence="5 10">2.5.1.15</ecNumber>
    </recommendedName>
    <alternativeName>
        <fullName evidence="10">Dihydropteroate pyrophosphorylase</fullName>
    </alternativeName>
</protein>
<keyword evidence="6 10" id="KW-0808">Transferase</keyword>
<dbReference type="GO" id="GO:0046872">
    <property type="term" value="F:metal ion binding"/>
    <property type="evidence" value="ECO:0007669"/>
    <property type="project" value="UniProtKB-KW"/>
</dbReference>
<keyword evidence="8 10" id="KW-0460">Magnesium</keyword>
<dbReference type="OrthoDB" id="9811744at2"/>
<evidence type="ECO:0000256" key="3">
    <source>
        <dbReference type="ARBA" id="ARBA00004763"/>
    </source>
</evidence>
<dbReference type="GO" id="GO:0005829">
    <property type="term" value="C:cytosol"/>
    <property type="evidence" value="ECO:0007669"/>
    <property type="project" value="TreeGrafter"/>
</dbReference>
<proteinExistence type="inferred from homology"/>
<dbReference type="PROSITE" id="PS50972">
    <property type="entry name" value="PTERIN_BINDING"/>
    <property type="match status" value="1"/>
</dbReference>